<dbReference type="GO" id="GO:0045944">
    <property type="term" value="P:positive regulation of transcription by RNA polymerase II"/>
    <property type="evidence" value="ECO:0007669"/>
    <property type="project" value="TreeGrafter"/>
</dbReference>
<dbReference type="InterPro" id="IPR013087">
    <property type="entry name" value="Znf_C2H2_type"/>
</dbReference>
<dbReference type="SMART" id="SM00355">
    <property type="entry name" value="ZnF_C2H2"/>
    <property type="match status" value="22"/>
</dbReference>
<protein>
    <submittedName>
        <fullName evidence="8">Putative LOC100643205 [Bombus terrestris]</fullName>
    </submittedName>
</protein>
<dbReference type="PROSITE" id="PS50157">
    <property type="entry name" value="ZINC_FINGER_C2H2_2"/>
    <property type="match status" value="3"/>
</dbReference>
<feature type="compositionally biased region" description="Polar residues" evidence="6">
    <location>
        <begin position="141"/>
        <end position="151"/>
    </location>
</feature>
<feature type="region of interest" description="Disordered" evidence="6">
    <location>
        <begin position="88"/>
        <end position="110"/>
    </location>
</feature>
<keyword evidence="2" id="KW-0677">Repeat</keyword>
<dbReference type="InterPro" id="IPR050688">
    <property type="entry name" value="Zinc_finger/UBP_domain"/>
</dbReference>
<evidence type="ECO:0000256" key="4">
    <source>
        <dbReference type="ARBA" id="ARBA00022833"/>
    </source>
</evidence>
<name>A0A0K2V9D7_LEPSM</name>
<dbReference type="PANTHER" id="PTHR24403">
    <property type="entry name" value="ZINC FINGER PROTEIN"/>
    <property type="match status" value="1"/>
</dbReference>
<evidence type="ECO:0000313" key="8">
    <source>
        <dbReference type="EMBL" id="CDW46541.1"/>
    </source>
</evidence>
<feature type="compositionally biased region" description="Basic and acidic residues" evidence="6">
    <location>
        <begin position="237"/>
        <end position="252"/>
    </location>
</feature>
<feature type="non-terminal residue" evidence="8">
    <location>
        <position position="1569"/>
    </location>
</feature>
<organism evidence="8">
    <name type="scientific">Lepeophtheirus salmonis</name>
    <name type="common">Salmon louse</name>
    <name type="synonym">Caligus salmonis</name>
    <dbReference type="NCBI Taxonomy" id="72036"/>
    <lineage>
        <taxon>Eukaryota</taxon>
        <taxon>Metazoa</taxon>
        <taxon>Ecdysozoa</taxon>
        <taxon>Arthropoda</taxon>
        <taxon>Crustacea</taxon>
        <taxon>Multicrustacea</taxon>
        <taxon>Hexanauplia</taxon>
        <taxon>Copepoda</taxon>
        <taxon>Siphonostomatoida</taxon>
        <taxon>Caligidae</taxon>
        <taxon>Lepeophtheirus</taxon>
    </lineage>
</organism>
<evidence type="ECO:0000256" key="1">
    <source>
        <dbReference type="ARBA" id="ARBA00022723"/>
    </source>
</evidence>
<keyword evidence="4" id="KW-0862">Zinc</keyword>
<reference evidence="8" key="1">
    <citation type="submission" date="2014-05" db="EMBL/GenBank/DDBJ databases">
        <authorList>
            <person name="Chronopoulou M."/>
        </authorList>
    </citation>
    <scope>NUCLEOTIDE SEQUENCE</scope>
    <source>
        <tissue evidence="8">Whole organism</tissue>
    </source>
</reference>
<dbReference type="EMBL" id="HACA01029180">
    <property type="protein sequence ID" value="CDW46541.1"/>
    <property type="molecule type" value="Transcribed_RNA"/>
</dbReference>
<evidence type="ECO:0000256" key="6">
    <source>
        <dbReference type="SAM" id="MobiDB-lite"/>
    </source>
</evidence>
<evidence type="ECO:0000256" key="3">
    <source>
        <dbReference type="ARBA" id="ARBA00022771"/>
    </source>
</evidence>
<dbReference type="PANTHER" id="PTHR24403:SF67">
    <property type="entry name" value="FI01116P-RELATED"/>
    <property type="match status" value="1"/>
</dbReference>
<evidence type="ECO:0000256" key="2">
    <source>
        <dbReference type="ARBA" id="ARBA00022737"/>
    </source>
</evidence>
<feature type="region of interest" description="Disordered" evidence="6">
    <location>
        <begin position="141"/>
        <end position="202"/>
    </location>
</feature>
<feature type="domain" description="C2H2-type" evidence="7">
    <location>
        <begin position="981"/>
        <end position="1009"/>
    </location>
</feature>
<accession>A0A0K2V9D7</accession>
<proteinExistence type="predicted"/>
<dbReference type="Gene3D" id="3.30.160.60">
    <property type="entry name" value="Classic Zinc Finger"/>
    <property type="match status" value="4"/>
</dbReference>
<feature type="compositionally biased region" description="Low complexity" evidence="6">
    <location>
        <begin position="165"/>
        <end position="183"/>
    </location>
</feature>
<evidence type="ECO:0000256" key="5">
    <source>
        <dbReference type="PROSITE-ProRule" id="PRU00042"/>
    </source>
</evidence>
<sequence length="1569" mass="180340">MDSSSYERKWIRLREYLPFLRKMIDKLEGRKGSSTELAKVKSLHRVLSSPPSGSVGNDGNDGPFLRMETLLKCEEILKVLYEQVEGPVLESPKSPPQHHSYPLQGNPRVIPLERRSGGLEFTHQKQQQPLTYGEYRRLRQQQHPTGESHYTYNLLSPPPQPEPLLPSSSASLESNKAALSSKDLGSEEDLTDSESESLQIDEQLPLVKKELKSPSKELEAQEVYSIASPDPQELSDSEMKVEPVEEKEEGKMEVEIETKLKEYKELKPENKPIFFASEDSSTFQPEFTYKEVKFSPTRVNEIKSHSDNIKQVHYKISNLFNIKNKRSSKVRLKVTEVKERSSSLIHPENDYVVLTERPQCYSNKISDIINRLKINVIEIAEEENDLQLQDNSSEESLVELLPLIKDLKKDIKDTKFSPLITDKCLKKLKTKDNIDYILPLFKCWISSCNFATDVLDDYRSHLQYEKVTNYHCVYCQKEFEVVDEFLDHVICTHGRCPYQCPYCDFRSTSTLAILIHEQHLHPDQKRCYLLCKHLCSSEESDTPLKGDVLTCSICNSLSSENISSFMLHMYEKHLNRIGSIQFHCLVCGVSFVKIIELLLHHTFKHGHSPLRVGLLEIEKVSKMEKITSTVVKLKCGYSRCKTTFESLEDFKKHLKECTEGSVNSGAECCYCKFGFESRDALLKHITCHDQFRYSCGLCYTKDLASAHILKHMKIVHGVDKTVCTPCISSKKDKNCDAFVHVPEKAFKRSEMFNMKKNVYSPDQIYEIPRISMFKSPIHCSECDFVSKVRMNFIKHMKLHKKSSQTGVITPINPPPCVDGRHFKNMGAMNEEEDKVLSQNEIIAMPVFIPENQRFKCCSPQCNYITIDEVMLIYHINTLHPKFKESYACPHCSDLQIDYDELGFHLKCHGDLLFKCPNCTYSHWQKRTAQQHVIDIHKDIRSQVRDVRKDAETRKVMATIKKVEPLKQKQREKSSELDFFPYYCGLCDKSFESLSEVEYHIMYIHGVEKQFHCCACTFSADDRISLKEHLKSKHEGNLMVGIQTFYVKQSSSDDNKISHSPLWSRKMERVRHIRGILFEDVKIKKVSSTIEPPPQEDDAPPSPIDDDIPYPYKAKCVKCGVIKKSIKNLKTHIQTVHLKSTKFSCNHCSYSSGTLKSVKIHHKKCHPNLTFVMNMDVKDVANFDHSYWRSAWKIPKPNQRKRLGYEAQSQFIEPKKDVDVLKCKHCTYSSTTQKSLKIHNTKCHPNFKFELSIEENEVVDLTGDVEMKKPTMVSVKSNLESVNEKNPLLEALIPPKESTKSSIPNQNSILSDSVEKQKILKKSKDILSAAQEISPFEHVPTFKCLYCPKRTQSLIRIERHLSTDHPNHTSGHRMLTRDQVVEMITDGPNTQDSQNYSCYFCDQGGKIHELQEHFTKSHSDQTMKVKKKLRNSGYLECQICGYLTPGFDRSQQKVHYHDEHPLEENIVAHKYVQKRKNGPQVGGISPGEVNDRKFDINKFVGGTIKCPKINCDFDCKSGPAIMAHLRKHTQTYKCGHCGNTFTQSSAFNNHSAMMHGDKIPDLVKDMEAEA</sequence>
<dbReference type="SUPFAM" id="SSF57667">
    <property type="entry name" value="beta-beta-alpha zinc fingers"/>
    <property type="match status" value="1"/>
</dbReference>
<evidence type="ECO:0000259" key="7">
    <source>
        <dbReference type="PROSITE" id="PS50157"/>
    </source>
</evidence>
<feature type="region of interest" description="Disordered" evidence="6">
    <location>
        <begin position="226"/>
        <end position="252"/>
    </location>
</feature>
<dbReference type="OrthoDB" id="6347039at2759"/>
<keyword evidence="1" id="KW-0479">Metal-binding</keyword>
<dbReference type="InterPro" id="IPR036236">
    <property type="entry name" value="Znf_C2H2_sf"/>
</dbReference>
<feature type="compositionally biased region" description="Acidic residues" evidence="6">
    <location>
        <begin position="186"/>
        <end position="195"/>
    </location>
</feature>
<dbReference type="PROSITE" id="PS00028">
    <property type="entry name" value="ZINC_FINGER_C2H2_1"/>
    <property type="match status" value="5"/>
</dbReference>
<keyword evidence="3 5" id="KW-0863">Zinc-finger</keyword>
<feature type="domain" description="C2H2-type" evidence="7">
    <location>
        <begin position="1531"/>
        <end position="1559"/>
    </location>
</feature>
<dbReference type="GO" id="GO:0005634">
    <property type="term" value="C:nucleus"/>
    <property type="evidence" value="ECO:0007669"/>
    <property type="project" value="TreeGrafter"/>
</dbReference>
<dbReference type="GO" id="GO:0008270">
    <property type="term" value="F:zinc ion binding"/>
    <property type="evidence" value="ECO:0007669"/>
    <property type="project" value="UniProtKB-KW"/>
</dbReference>
<feature type="domain" description="C2H2-type" evidence="7">
    <location>
        <begin position="582"/>
        <end position="609"/>
    </location>
</feature>